<feature type="compositionally biased region" description="Basic and acidic residues" evidence="1">
    <location>
        <begin position="808"/>
        <end position="840"/>
    </location>
</feature>
<name>A0A8H7E5G3_9EURO</name>
<feature type="region of interest" description="Disordered" evidence="1">
    <location>
        <begin position="567"/>
        <end position="595"/>
    </location>
</feature>
<proteinExistence type="predicted"/>
<feature type="compositionally biased region" description="Low complexity" evidence="1">
    <location>
        <begin position="567"/>
        <end position="581"/>
    </location>
</feature>
<keyword evidence="3" id="KW-1185">Reference proteome</keyword>
<evidence type="ECO:0000313" key="2">
    <source>
        <dbReference type="EMBL" id="KAF7508903.1"/>
    </source>
</evidence>
<feature type="compositionally biased region" description="Pro residues" evidence="1">
    <location>
        <begin position="422"/>
        <end position="432"/>
    </location>
</feature>
<evidence type="ECO:0000313" key="3">
    <source>
        <dbReference type="Proteomes" id="UP000606974"/>
    </source>
</evidence>
<feature type="region of interest" description="Disordered" evidence="1">
    <location>
        <begin position="322"/>
        <end position="474"/>
    </location>
</feature>
<feature type="compositionally biased region" description="Basic and acidic residues" evidence="1">
    <location>
        <begin position="782"/>
        <end position="791"/>
    </location>
</feature>
<feature type="compositionally biased region" description="Polar residues" evidence="1">
    <location>
        <begin position="335"/>
        <end position="358"/>
    </location>
</feature>
<feature type="compositionally biased region" description="Basic and acidic residues" evidence="1">
    <location>
        <begin position="261"/>
        <end position="275"/>
    </location>
</feature>
<feature type="region of interest" description="Disordered" evidence="1">
    <location>
        <begin position="258"/>
        <end position="287"/>
    </location>
</feature>
<feature type="region of interest" description="Disordered" evidence="1">
    <location>
        <begin position="1"/>
        <end position="56"/>
    </location>
</feature>
<comment type="caution">
    <text evidence="2">The sequence shown here is derived from an EMBL/GenBank/DDBJ whole genome shotgun (WGS) entry which is preliminary data.</text>
</comment>
<gene>
    <name evidence="2" type="ORF">GJ744_008612</name>
</gene>
<feature type="region of interest" description="Disordered" evidence="1">
    <location>
        <begin position="655"/>
        <end position="674"/>
    </location>
</feature>
<evidence type="ECO:0000256" key="1">
    <source>
        <dbReference type="SAM" id="MobiDB-lite"/>
    </source>
</evidence>
<organism evidence="2 3">
    <name type="scientific">Endocarpon pusillum</name>
    <dbReference type="NCBI Taxonomy" id="364733"/>
    <lineage>
        <taxon>Eukaryota</taxon>
        <taxon>Fungi</taxon>
        <taxon>Dikarya</taxon>
        <taxon>Ascomycota</taxon>
        <taxon>Pezizomycotina</taxon>
        <taxon>Eurotiomycetes</taxon>
        <taxon>Chaetothyriomycetidae</taxon>
        <taxon>Verrucariales</taxon>
        <taxon>Verrucariaceae</taxon>
        <taxon>Endocarpon</taxon>
    </lineage>
</organism>
<dbReference type="AlphaFoldDB" id="A0A8H7E5G3"/>
<dbReference type="EMBL" id="JAACFV010000048">
    <property type="protein sequence ID" value="KAF7508903.1"/>
    <property type="molecule type" value="Genomic_DNA"/>
</dbReference>
<feature type="region of interest" description="Disordered" evidence="1">
    <location>
        <begin position="804"/>
        <end position="868"/>
    </location>
</feature>
<accession>A0A8H7E5G3</accession>
<feature type="region of interest" description="Disordered" evidence="1">
    <location>
        <begin position="738"/>
        <end position="791"/>
    </location>
</feature>
<dbReference type="OrthoDB" id="4155977at2759"/>
<feature type="compositionally biased region" description="Basic and acidic residues" evidence="1">
    <location>
        <begin position="847"/>
        <end position="868"/>
    </location>
</feature>
<feature type="compositionally biased region" description="Basic and acidic residues" evidence="1">
    <location>
        <begin position="659"/>
        <end position="674"/>
    </location>
</feature>
<sequence>MRSRLAAPIEAPDRLSSHAFSQVPQTANLPSADEEQHVALQPTAPSTPSVSLSNIGRKRSLVPPLARSGATPGYVSQMQRIFQDAKASLQLDAAIASSPTGSIASRLPGIPAKMVARPHRNTIGFNATNWRYSTVPQGLADADLDVREPFPVESPGLPDHDLVKKHTRVVAQEPMSSGFTSPVAAELNDAVMETAASLPLIPTSRSTRSDQHTVSPLVSSGYRQDPARVMTPTELEQPMTNMHISHVDAWLNGVLQNSPNEQREKRIRSSDDELRVSPAHDGVDVDMNNCKLPQEIILSTPAKAAAESAKLKRDLLGIGVRTSGDKQNVRPGPRSASNALRCTTPTANLLSGPTVQITPSSEFPHGSPPPSPVQPVQLTPALPFRRVDSTGSPFPILKANSPNPAVQGYYSPPPHQQFASPPQGPQTSPPPHQQYSTLYSPPREHHAGPCASQHYPSIEPSTIHNKPPPAAPRSQQLIYLHGPPLHRTPSEVAYSPTADRPYYSFSTAAAAHSGSSAAPDSRIRDAYRTDTLTPFEVPTTRFRKIGLGATAQMKGATHRTAFAVPAARTARPVPSRAPTASGKRPPAANDPRMGLSRANTAGARKYYAHTQRRPTGGPVPEEVTFRSSPPRPAGQFHAAPRRKRMRRSLSGVDGLLPTRQEKKGCHSESREGAELERDMHMRVQVDEEGFVGGAPAQDGVMNILRGRAQGGGDADDENSSVNAVCENERMLVRKSASTVKHHLETSSTPYQKLPSDQREGEEEEVRELSPYVSPYRKGKGPKLRDEERRPSYWDRDILPTGVIITGQREGREGRRFGDEAERRGKANIEEMPGGEEKENWDPEAGLDGEKIDGHGHDGHGVERMEIEE</sequence>
<reference evidence="2" key="1">
    <citation type="submission" date="2020-02" db="EMBL/GenBank/DDBJ databases">
        <authorList>
            <person name="Palmer J.M."/>
        </authorList>
    </citation>
    <scope>NUCLEOTIDE SEQUENCE</scope>
    <source>
        <strain evidence="2">EPUS1.4</strain>
        <tissue evidence="2">Thallus</tissue>
    </source>
</reference>
<feature type="compositionally biased region" description="Polar residues" evidence="1">
    <location>
        <begin position="18"/>
        <end position="29"/>
    </location>
</feature>
<protein>
    <submittedName>
        <fullName evidence="2">Uncharacterized protein</fullName>
    </submittedName>
</protein>
<feature type="region of interest" description="Disordered" evidence="1">
    <location>
        <begin position="611"/>
        <end position="648"/>
    </location>
</feature>
<dbReference type="Proteomes" id="UP000606974">
    <property type="component" value="Unassembled WGS sequence"/>
</dbReference>
<feature type="compositionally biased region" description="Polar residues" evidence="1">
    <location>
        <begin position="43"/>
        <end position="54"/>
    </location>
</feature>